<dbReference type="InterPro" id="IPR053720">
    <property type="entry name" value="Psm_Assembly_Chaperone"/>
</dbReference>
<keyword evidence="2" id="KW-1185">Reference proteome</keyword>
<dbReference type="PANTHER" id="PTHR31051">
    <property type="entry name" value="PROTEASOME ASSEMBLY CHAPERONE 3"/>
    <property type="match status" value="1"/>
</dbReference>
<gene>
    <name evidence="1" type="ORF">N7476_000634</name>
</gene>
<name>A0A9W9GSS2_9EURO</name>
<dbReference type="GO" id="GO:0043248">
    <property type="term" value="P:proteasome assembly"/>
    <property type="evidence" value="ECO:0007669"/>
    <property type="project" value="InterPro"/>
</dbReference>
<evidence type="ECO:0000313" key="1">
    <source>
        <dbReference type="EMBL" id="KAJ5330851.1"/>
    </source>
</evidence>
<dbReference type="Gene3D" id="3.30.230.90">
    <property type="match status" value="1"/>
</dbReference>
<dbReference type="PANTHER" id="PTHR31051:SF1">
    <property type="entry name" value="PROTEASOME ASSEMBLY CHAPERONE 3"/>
    <property type="match status" value="1"/>
</dbReference>
<dbReference type="EMBL" id="JAPZBO010000001">
    <property type="protein sequence ID" value="KAJ5330851.1"/>
    <property type="molecule type" value="Genomic_DNA"/>
</dbReference>
<comment type="caution">
    <text evidence="1">The sequence shown here is derived from an EMBL/GenBank/DDBJ whole genome shotgun (WGS) entry which is preliminary data.</text>
</comment>
<dbReference type="OrthoDB" id="5593278at2759"/>
<reference evidence="1" key="2">
    <citation type="journal article" date="2023" name="IMA Fungus">
        <title>Comparative genomic study of the Penicillium genus elucidates a diverse pangenome and 15 lateral gene transfer events.</title>
        <authorList>
            <person name="Petersen C."/>
            <person name="Sorensen T."/>
            <person name="Nielsen M.R."/>
            <person name="Sondergaard T.E."/>
            <person name="Sorensen J.L."/>
            <person name="Fitzpatrick D.A."/>
            <person name="Frisvad J.C."/>
            <person name="Nielsen K.L."/>
        </authorList>
    </citation>
    <scope>NUCLEOTIDE SEQUENCE</scope>
    <source>
        <strain evidence="1">IBT 21472</strain>
    </source>
</reference>
<dbReference type="InterPro" id="IPR018788">
    <property type="entry name" value="Proteasome_assmbl_chp_3"/>
</dbReference>
<dbReference type="Proteomes" id="UP001147746">
    <property type="component" value="Unassembled WGS sequence"/>
</dbReference>
<evidence type="ECO:0008006" key="3">
    <source>
        <dbReference type="Google" id="ProtNLM"/>
    </source>
</evidence>
<dbReference type="AlphaFoldDB" id="A0A9W9GSS2"/>
<protein>
    <recommendedName>
        <fullName evidence="3">Proteasome assembly chaperone 3</fullName>
    </recommendedName>
</protein>
<reference evidence="1" key="1">
    <citation type="submission" date="2022-12" db="EMBL/GenBank/DDBJ databases">
        <authorList>
            <person name="Petersen C."/>
        </authorList>
    </citation>
    <scope>NUCLEOTIDE SEQUENCE</scope>
    <source>
        <strain evidence="1">IBT 21472</strain>
    </source>
</reference>
<sequence length="154" mass="16404">MDTLDTILNGTLDLPYPNATKQVAGIVNGVKTDVMVMKFSDKIMVTISQEGRLAHWLHVPMVNQNPGTEGTHTFSEGGEDSLLPLSGLTATSLLGGYASGQDTVGQLLARQIANSIAIKSPNEKRLLVVGLGLRPIGADRDTFFAINDLALQCI</sequence>
<accession>A0A9W9GSS2</accession>
<evidence type="ECO:0000313" key="2">
    <source>
        <dbReference type="Proteomes" id="UP001147746"/>
    </source>
</evidence>
<proteinExistence type="predicted"/>
<organism evidence="1 2">
    <name type="scientific">Penicillium atrosanguineum</name>
    <dbReference type="NCBI Taxonomy" id="1132637"/>
    <lineage>
        <taxon>Eukaryota</taxon>
        <taxon>Fungi</taxon>
        <taxon>Dikarya</taxon>
        <taxon>Ascomycota</taxon>
        <taxon>Pezizomycotina</taxon>
        <taxon>Eurotiomycetes</taxon>
        <taxon>Eurotiomycetidae</taxon>
        <taxon>Eurotiales</taxon>
        <taxon>Aspergillaceae</taxon>
        <taxon>Penicillium</taxon>
    </lineage>
</organism>